<reference evidence="2 3" key="1">
    <citation type="submission" date="2018-05" db="EMBL/GenBank/DDBJ databases">
        <title>Genomic Encyclopedia of Archaeal and Bacterial Type Strains, Phase II (KMG-II): from individual species to whole genera.</title>
        <authorList>
            <person name="Goeker M."/>
        </authorList>
    </citation>
    <scope>NUCLEOTIDE SEQUENCE [LARGE SCALE GENOMIC DNA]</scope>
    <source>
        <strain evidence="2 3">DSM 22637</strain>
    </source>
</reference>
<dbReference type="InterPro" id="IPR000182">
    <property type="entry name" value="GNAT_dom"/>
</dbReference>
<evidence type="ECO:0000313" key="2">
    <source>
        <dbReference type="EMBL" id="PWK19727.1"/>
    </source>
</evidence>
<dbReference type="PANTHER" id="PTHR43610:SF1">
    <property type="entry name" value="N-ACETYLTRANSFERASE DOMAIN-CONTAINING PROTEIN"/>
    <property type="match status" value="1"/>
</dbReference>
<accession>A0A316DNG9</accession>
<dbReference type="OrthoDB" id="9795199at2"/>
<dbReference type="EMBL" id="QGGP01000002">
    <property type="protein sequence ID" value="PWK19727.1"/>
    <property type="molecule type" value="Genomic_DNA"/>
</dbReference>
<dbReference type="Proteomes" id="UP000245430">
    <property type="component" value="Unassembled WGS sequence"/>
</dbReference>
<feature type="domain" description="N-acetyltransferase" evidence="1">
    <location>
        <begin position="16"/>
        <end position="181"/>
    </location>
</feature>
<protein>
    <submittedName>
        <fullName evidence="2">RimJ/RimL family protein N-acetyltransferase</fullName>
    </submittedName>
</protein>
<dbReference type="AlphaFoldDB" id="A0A316DNG9"/>
<dbReference type="Pfam" id="PF13302">
    <property type="entry name" value="Acetyltransf_3"/>
    <property type="match status" value="1"/>
</dbReference>
<dbReference type="SUPFAM" id="SSF55729">
    <property type="entry name" value="Acyl-CoA N-acyltransferases (Nat)"/>
    <property type="match status" value="1"/>
</dbReference>
<evidence type="ECO:0000313" key="3">
    <source>
        <dbReference type="Proteomes" id="UP000245430"/>
    </source>
</evidence>
<organism evidence="2 3">
    <name type="scientific">Xanthomarina spongicola</name>
    <dbReference type="NCBI Taxonomy" id="570520"/>
    <lineage>
        <taxon>Bacteria</taxon>
        <taxon>Pseudomonadati</taxon>
        <taxon>Bacteroidota</taxon>
        <taxon>Flavobacteriia</taxon>
        <taxon>Flavobacteriales</taxon>
        <taxon>Flavobacteriaceae</taxon>
        <taxon>Xanthomarina</taxon>
    </lineage>
</organism>
<keyword evidence="3" id="KW-1185">Reference proteome</keyword>
<keyword evidence="2" id="KW-0808">Transferase</keyword>
<dbReference type="InterPro" id="IPR016181">
    <property type="entry name" value="Acyl_CoA_acyltransferase"/>
</dbReference>
<dbReference type="PANTHER" id="PTHR43610">
    <property type="entry name" value="BLL6696 PROTEIN"/>
    <property type="match status" value="1"/>
</dbReference>
<dbReference type="Gene3D" id="3.40.630.30">
    <property type="match status" value="1"/>
</dbReference>
<sequence length="190" mass="22178">MTAPHLENTYVKLSLLDLSNYKHLQDIAKEKDLIFYSPSDISTPEALKEYVQTAVDGYYNKTTIPFIIYDKTKQAYAGSTRFGFINWKNKLLHIGWTWIGKEFHGSGLNKQMKFLMLQYAFEVLKFDKVEFRIDERNSRSRKAVEKIGATLEGVLRKDTLMQDGFKRSTCCYGILKEEWAEIKRTVFEGF</sequence>
<name>A0A316DNG9_9FLAO</name>
<dbReference type="GO" id="GO:0016747">
    <property type="term" value="F:acyltransferase activity, transferring groups other than amino-acyl groups"/>
    <property type="evidence" value="ECO:0007669"/>
    <property type="project" value="InterPro"/>
</dbReference>
<proteinExistence type="predicted"/>
<dbReference type="PROSITE" id="PS51186">
    <property type="entry name" value="GNAT"/>
    <property type="match status" value="1"/>
</dbReference>
<gene>
    <name evidence="2" type="ORF">LX78_01077</name>
</gene>
<dbReference type="RefSeq" id="WP_109681608.1">
    <property type="nucleotide sequence ID" value="NZ_QGGP01000002.1"/>
</dbReference>
<evidence type="ECO:0000259" key="1">
    <source>
        <dbReference type="PROSITE" id="PS51186"/>
    </source>
</evidence>
<comment type="caution">
    <text evidence="2">The sequence shown here is derived from an EMBL/GenBank/DDBJ whole genome shotgun (WGS) entry which is preliminary data.</text>
</comment>